<dbReference type="AlphaFoldDB" id="A0A6J5BZP5"/>
<sequence length="107" mass="11638">MERTLITLTGSSQAALVDQDIAHIGRVMRPSLQGDLGGPILPVTYWRKRLYQLLDTGNLSHAQLCAVDSLLLQLDQFEAEPPPVWMGPAAASSAPFQPLHIAGSRHI</sequence>
<protein>
    <submittedName>
        <fullName evidence="1">Uncharacterized protein</fullName>
    </submittedName>
</protein>
<keyword evidence="2" id="KW-1185">Reference proteome</keyword>
<organism evidence="1 2">
    <name type="scientific">Paraburkholderia sediminicola</name>
    <dbReference type="NCBI Taxonomy" id="458836"/>
    <lineage>
        <taxon>Bacteria</taxon>
        <taxon>Pseudomonadati</taxon>
        <taxon>Pseudomonadota</taxon>
        <taxon>Betaproteobacteria</taxon>
        <taxon>Burkholderiales</taxon>
        <taxon>Burkholderiaceae</taxon>
        <taxon>Paraburkholderia</taxon>
    </lineage>
</organism>
<accession>A0A6J5BZP5</accession>
<proteinExistence type="predicted"/>
<evidence type="ECO:0000313" key="2">
    <source>
        <dbReference type="Proteomes" id="UP000494255"/>
    </source>
</evidence>
<dbReference type="GeneID" id="97043503"/>
<evidence type="ECO:0000313" key="1">
    <source>
        <dbReference type="EMBL" id="CAB3721166.1"/>
    </source>
</evidence>
<dbReference type="Proteomes" id="UP000494255">
    <property type="component" value="Unassembled WGS sequence"/>
</dbReference>
<gene>
    <name evidence="1" type="ORF">LMG24238_04906</name>
</gene>
<reference evidence="1 2" key="1">
    <citation type="submission" date="2020-04" db="EMBL/GenBank/DDBJ databases">
        <authorList>
            <person name="De Canck E."/>
        </authorList>
    </citation>
    <scope>NUCLEOTIDE SEQUENCE [LARGE SCALE GENOMIC DNA]</scope>
    <source>
        <strain evidence="1 2">LMG 24238</strain>
    </source>
</reference>
<dbReference type="RefSeq" id="WP_175052754.1">
    <property type="nucleotide sequence ID" value="NZ_CADIKC010000007.1"/>
</dbReference>
<dbReference type="EMBL" id="CADIKC010000007">
    <property type="protein sequence ID" value="CAB3721166.1"/>
    <property type="molecule type" value="Genomic_DNA"/>
</dbReference>
<name>A0A6J5BZP5_9BURK</name>